<dbReference type="CDD" id="cd06261">
    <property type="entry name" value="TM_PBP2"/>
    <property type="match status" value="1"/>
</dbReference>
<feature type="transmembrane region" description="Helical" evidence="7">
    <location>
        <begin position="106"/>
        <end position="125"/>
    </location>
</feature>
<keyword evidence="9" id="KW-0762">Sugar transport</keyword>
<feature type="domain" description="ABC transmembrane type-1" evidence="8">
    <location>
        <begin position="102"/>
        <end position="302"/>
    </location>
</feature>
<keyword evidence="2 7" id="KW-0813">Transport</keyword>
<comment type="subcellular location">
    <subcellularLocation>
        <location evidence="1 7">Cell membrane</location>
        <topology evidence="1 7">Multi-pass membrane protein</topology>
    </subcellularLocation>
</comment>
<dbReference type="GO" id="GO:0005886">
    <property type="term" value="C:plasma membrane"/>
    <property type="evidence" value="ECO:0007669"/>
    <property type="project" value="UniProtKB-SubCell"/>
</dbReference>
<dbReference type="PANTHER" id="PTHR43744">
    <property type="entry name" value="ABC TRANSPORTER PERMEASE PROTEIN MG189-RELATED-RELATED"/>
    <property type="match status" value="1"/>
</dbReference>
<dbReference type="PANTHER" id="PTHR43744:SF12">
    <property type="entry name" value="ABC TRANSPORTER PERMEASE PROTEIN MG189-RELATED"/>
    <property type="match status" value="1"/>
</dbReference>
<evidence type="ECO:0000313" key="9">
    <source>
        <dbReference type="EMBL" id="SDK03092.1"/>
    </source>
</evidence>
<evidence type="ECO:0000256" key="5">
    <source>
        <dbReference type="ARBA" id="ARBA00022989"/>
    </source>
</evidence>
<keyword evidence="4 7" id="KW-0812">Transmembrane</keyword>
<accession>A0A1G8YJS6</accession>
<keyword evidence="5 7" id="KW-1133">Transmembrane helix</keyword>
<evidence type="ECO:0000313" key="10">
    <source>
        <dbReference type="Proteomes" id="UP000199682"/>
    </source>
</evidence>
<dbReference type="EMBL" id="FNET01000004">
    <property type="protein sequence ID" value="SDK03092.1"/>
    <property type="molecule type" value="Genomic_DNA"/>
</dbReference>
<dbReference type="GO" id="GO:0055085">
    <property type="term" value="P:transmembrane transport"/>
    <property type="evidence" value="ECO:0007669"/>
    <property type="project" value="InterPro"/>
</dbReference>
<feature type="transmembrane region" description="Helical" evidence="7">
    <location>
        <begin position="137"/>
        <end position="158"/>
    </location>
</feature>
<evidence type="ECO:0000256" key="3">
    <source>
        <dbReference type="ARBA" id="ARBA00022475"/>
    </source>
</evidence>
<dbReference type="PROSITE" id="PS50928">
    <property type="entry name" value="ABC_TM1"/>
    <property type="match status" value="1"/>
</dbReference>
<evidence type="ECO:0000256" key="6">
    <source>
        <dbReference type="ARBA" id="ARBA00023136"/>
    </source>
</evidence>
<feature type="transmembrane region" description="Helical" evidence="7">
    <location>
        <begin position="34"/>
        <end position="60"/>
    </location>
</feature>
<dbReference type="AlphaFoldDB" id="A0A1G8YJS6"/>
<sequence>MSAVSTDTRSRDAVAPAVSRGPARRNACRRPSGVAARVAWTVVLGLFLTFFMLPVVWLVLAPTRTDSDIIRGDGLSFGSWENFATAWQRVFAYQDGALLTWLTNSAVYAFGALAITLVTAIPAGYGLAVMRFRGRKLLLVTTLISMLMPAAALVLPLYLELNAVGLAGSIWSVILPLSFFPFGVYLTYIYYSTNLPPDVLAAARIDGCTEWQAFRHIALPLAKPVVALVLFFSFVANWNNYFLPFVMLPSDTLYPAQVGLTNMLTASPVFNTSSGIIDIRRPELALAALVTILPILVIFLVSQRALVSGMLAGASKE</sequence>
<dbReference type="InterPro" id="IPR000515">
    <property type="entry name" value="MetI-like"/>
</dbReference>
<evidence type="ECO:0000256" key="2">
    <source>
        <dbReference type="ARBA" id="ARBA00022448"/>
    </source>
</evidence>
<dbReference type="InterPro" id="IPR035906">
    <property type="entry name" value="MetI-like_sf"/>
</dbReference>
<keyword evidence="3" id="KW-1003">Cell membrane</keyword>
<feature type="transmembrane region" description="Helical" evidence="7">
    <location>
        <begin position="284"/>
        <end position="301"/>
    </location>
</feature>
<proteinExistence type="inferred from homology"/>
<evidence type="ECO:0000259" key="8">
    <source>
        <dbReference type="PROSITE" id="PS50928"/>
    </source>
</evidence>
<dbReference type="RefSeq" id="WP_090005704.1">
    <property type="nucleotide sequence ID" value="NZ_FNET01000004.1"/>
</dbReference>
<gene>
    <name evidence="9" type="ORF">SAMN04488074_10472</name>
</gene>
<dbReference type="SUPFAM" id="SSF161098">
    <property type="entry name" value="MetI-like"/>
    <property type="match status" value="1"/>
</dbReference>
<dbReference type="Proteomes" id="UP000199682">
    <property type="component" value="Unassembled WGS sequence"/>
</dbReference>
<organism evidence="9 10">
    <name type="scientific">Lentzea albidocapillata subsp. violacea</name>
    <dbReference type="NCBI Taxonomy" id="128104"/>
    <lineage>
        <taxon>Bacteria</taxon>
        <taxon>Bacillati</taxon>
        <taxon>Actinomycetota</taxon>
        <taxon>Actinomycetes</taxon>
        <taxon>Pseudonocardiales</taxon>
        <taxon>Pseudonocardiaceae</taxon>
        <taxon>Lentzea</taxon>
    </lineage>
</organism>
<keyword evidence="6 7" id="KW-0472">Membrane</keyword>
<comment type="similarity">
    <text evidence="7">Belongs to the binding-protein-dependent transport system permease family.</text>
</comment>
<protein>
    <submittedName>
        <fullName evidence="9">Multiple sugar transport system permease protein</fullName>
    </submittedName>
</protein>
<evidence type="ECO:0000256" key="4">
    <source>
        <dbReference type="ARBA" id="ARBA00022692"/>
    </source>
</evidence>
<reference evidence="10" key="1">
    <citation type="submission" date="2016-10" db="EMBL/GenBank/DDBJ databases">
        <authorList>
            <person name="Varghese N."/>
            <person name="Submissions S."/>
        </authorList>
    </citation>
    <scope>NUCLEOTIDE SEQUENCE [LARGE SCALE GENOMIC DNA]</scope>
    <source>
        <strain evidence="10">DSM 44796</strain>
    </source>
</reference>
<feature type="transmembrane region" description="Helical" evidence="7">
    <location>
        <begin position="170"/>
        <end position="191"/>
    </location>
</feature>
<evidence type="ECO:0000256" key="1">
    <source>
        <dbReference type="ARBA" id="ARBA00004651"/>
    </source>
</evidence>
<dbReference type="Pfam" id="PF00528">
    <property type="entry name" value="BPD_transp_1"/>
    <property type="match status" value="1"/>
</dbReference>
<evidence type="ECO:0000256" key="7">
    <source>
        <dbReference type="RuleBase" id="RU363032"/>
    </source>
</evidence>
<dbReference type="Gene3D" id="1.10.3720.10">
    <property type="entry name" value="MetI-like"/>
    <property type="match status" value="1"/>
</dbReference>
<name>A0A1G8YJS6_9PSEU</name>